<keyword evidence="3" id="KW-0001">2Fe-2S</keyword>
<dbReference type="SUPFAM" id="SSF63380">
    <property type="entry name" value="Riboflavin synthase domain-like"/>
    <property type="match status" value="1"/>
</dbReference>
<dbReference type="Gene3D" id="3.40.50.80">
    <property type="entry name" value="Nucleotide-binding domain of ferredoxin-NADP reductase (FNR) module"/>
    <property type="match status" value="1"/>
</dbReference>
<dbReference type="CDD" id="cd06185">
    <property type="entry name" value="PDR_like"/>
    <property type="match status" value="1"/>
</dbReference>
<evidence type="ECO:0000256" key="6">
    <source>
        <dbReference type="ARBA" id="ARBA00023004"/>
    </source>
</evidence>
<dbReference type="InterPro" id="IPR017938">
    <property type="entry name" value="Riboflavin_synthase-like_b-brl"/>
</dbReference>
<keyword evidence="5 10" id="KW-0560">Oxidoreductase</keyword>
<dbReference type="InterPro" id="IPR050415">
    <property type="entry name" value="MRET"/>
</dbReference>
<dbReference type="InterPro" id="IPR001433">
    <property type="entry name" value="OxRdtase_FAD/NAD-bd"/>
</dbReference>
<keyword evidence="2" id="KW-0285">Flavoprotein</keyword>
<dbReference type="InterPro" id="IPR017927">
    <property type="entry name" value="FAD-bd_FR_type"/>
</dbReference>
<keyword evidence="11" id="KW-1185">Reference proteome</keyword>
<protein>
    <submittedName>
        <fullName evidence="10">PDR/VanB family oxidoreductase</fullName>
        <ecNumber evidence="10">1.-.-.-</ecNumber>
    </submittedName>
</protein>
<evidence type="ECO:0000256" key="1">
    <source>
        <dbReference type="ARBA" id="ARBA00001974"/>
    </source>
</evidence>
<reference evidence="10" key="1">
    <citation type="submission" date="2024-05" db="EMBL/GenBank/DDBJ databases">
        <title>30 novel species of actinomycetes from the DSMZ collection.</title>
        <authorList>
            <person name="Nouioui I."/>
        </authorList>
    </citation>
    <scope>NUCLEOTIDE SEQUENCE</scope>
    <source>
        <strain evidence="10">DSM 3412</strain>
    </source>
</reference>
<dbReference type="InterPro" id="IPR012675">
    <property type="entry name" value="Beta-grasp_dom_sf"/>
</dbReference>
<evidence type="ECO:0000256" key="5">
    <source>
        <dbReference type="ARBA" id="ARBA00023002"/>
    </source>
</evidence>
<evidence type="ECO:0000259" key="9">
    <source>
        <dbReference type="PROSITE" id="PS51384"/>
    </source>
</evidence>
<dbReference type="InterPro" id="IPR001041">
    <property type="entry name" value="2Fe-2S_ferredoxin-type"/>
</dbReference>
<keyword evidence="7" id="KW-0411">Iron-sulfur</keyword>
<dbReference type="PROSITE" id="PS00197">
    <property type="entry name" value="2FE2S_FER_1"/>
    <property type="match status" value="1"/>
</dbReference>
<dbReference type="Gene3D" id="3.10.20.30">
    <property type="match status" value="1"/>
</dbReference>
<evidence type="ECO:0000313" key="11">
    <source>
        <dbReference type="Proteomes" id="UP001180737"/>
    </source>
</evidence>
<dbReference type="PROSITE" id="PS51384">
    <property type="entry name" value="FAD_FR"/>
    <property type="match status" value="1"/>
</dbReference>
<evidence type="ECO:0000256" key="3">
    <source>
        <dbReference type="ARBA" id="ARBA00022714"/>
    </source>
</evidence>
<accession>A0ABU2Z102</accession>
<organism evidence="10 11">
    <name type="scientific">Streptomyces gottesmaniae</name>
    <dbReference type="NCBI Taxonomy" id="3075518"/>
    <lineage>
        <taxon>Bacteria</taxon>
        <taxon>Bacillati</taxon>
        <taxon>Actinomycetota</taxon>
        <taxon>Actinomycetes</taxon>
        <taxon>Kitasatosporales</taxon>
        <taxon>Streptomycetaceae</taxon>
        <taxon>Streptomyces</taxon>
    </lineage>
</organism>
<dbReference type="PRINTS" id="PR00409">
    <property type="entry name" value="PHDIOXRDTASE"/>
</dbReference>
<dbReference type="CDD" id="cd00207">
    <property type="entry name" value="fer2"/>
    <property type="match status" value="1"/>
</dbReference>
<keyword evidence="6" id="KW-0408">Iron</keyword>
<comment type="caution">
    <text evidence="10">The sequence shown here is derived from an EMBL/GenBank/DDBJ whole genome shotgun (WGS) entry which is preliminary data.</text>
</comment>
<evidence type="ECO:0000259" key="8">
    <source>
        <dbReference type="PROSITE" id="PS51085"/>
    </source>
</evidence>
<dbReference type="PROSITE" id="PS51085">
    <property type="entry name" value="2FE2S_FER_2"/>
    <property type="match status" value="1"/>
</dbReference>
<dbReference type="PANTHER" id="PTHR47354:SF1">
    <property type="entry name" value="CARNITINE MONOOXYGENASE REDUCTASE SUBUNIT"/>
    <property type="match status" value="1"/>
</dbReference>
<sequence length="322" mass="34214">MTGTPALRLTVTRMRYEADGVLSLTLADPAGTPLPEWTPGAHLDLRLPSGLTRQYSLCGDPANRHEYRVAVLLAEDSRGGSREIHATVQTGDSLDVAGPRNHFRLVDAPAYLFIAGGIGITPLLPMMRQAAAAGTPWSLLYGGRTRPSMAFLDEIGDLSGGKVSLAPQDEAGLPDIGAQLRDAPPEAAVYCCGPEGLLRAVRSLCAERPDQPTVHFERFAAADPAPAAATQETSAAFEVELRRSGIRVTVAPDTTVLDAVREVLPTAPFSCGEGVCGTCETTVLDGVPDHRDELLTPEEHESGTTMLICVSRCRGPRLVLDL</sequence>
<comment type="cofactor">
    <cofactor evidence="1">
        <name>FAD</name>
        <dbReference type="ChEBI" id="CHEBI:57692"/>
    </cofactor>
</comment>
<keyword evidence="4" id="KW-0479">Metal-binding</keyword>
<dbReference type="GO" id="GO:0016491">
    <property type="term" value="F:oxidoreductase activity"/>
    <property type="evidence" value="ECO:0007669"/>
    <property type="project" value="UniProtKB-KW"/>
</dbReference>
<gene>
    <name evidence="10" type="ORF">RM704_22790</name>
</gene>
<dbReference type="InterPro" id="IPR039261">
    <property type="entry name" value="FNR_nucleotide-bd"/>
</dbReference>
<evidence type="ECO:0000256" key="7">
    <source>
        <dbReference type="ARBA" id="ARBA00023014"/>
    </source>
</evidence>
<name>A0ABU2Z102_9ACTN</name>
<dbReference type="InterPro" id="IPR006058">
    <property type="entry name" value="2Fe2S_fd_BS"/>
</dbReference>
<feature type="domain" description="2Fe-2S ferredoxin-type" evidence="8">
    <location>
        <begin position="237"/>
        <end position="322"/>
    </location>
</feature>
<evidence type="ECO:0000256" key="4">
    <source>
        <dbReference type="ARBA" id="ARBA00022723"/>
    </source>
</evidence>
<dbReference type="Gene3D" id="2.40.30.10">
    <property type="entry name" value="Translation factors"/>
    <property type="match status" value="1"/>
</dbReference>
<evidence type="ECO:0000256" key="2">
    <source>
        <dbReference type="ARBA" id="ARBA00022630"/>
    </source>
</evidence>
<dbReference type="RefSeq" id="WP_033530225.1">
    <property type="nucleotide sequence ID" value="NZ_JAVRFJ010000020.1"/>
</dbReference>
<dbReference type="SUPFAM" id="SSF52343">
    <property type="entry name" value="Ferredoxin reductase-like, C-terminal NADP-linked domain"/>
    <property type="match status" value="1"/>
</dbReference>
<proteinExistence type="predicted"/>
<evidence type="ECO:0000313" key="10">
    <source>
        <dbReference type="EMBL" id="MDT0570264.1"/>
    </source>
</evidence>
<dbReference type="PANTHER" id="PTHR47354">
    <property type="entry name" value="NADH OXIDOREDUCTASE HCR"/>
    <property type="match status" value="1"/>
</dbReference>
<dbReference type="EC" id="1.-.-.-" evidence="10"/>
<dbReference type="InterPro" id="IPR036010">
    <property type="entry name" value="2Fe-2S_ferredoxin-like_sf"/>
</dbReference>
<dbReference type="Pfam" id="PF00111">
    <property type="entry name" value="Fer2"/>
    <property type="match status" value="1"/>
</dbReference>
<dbReference type="Proteomes" id="UP001180737">
    <property type="component" value="Unassembled WGS sequence"/>
</dbReference>
<dbReference type="SUPFAM" id="SSF54292">
    <property type="entry name" value="2Fe-2S ferredoxin-like"/>
    <property type="match status" value="1"/>
</dbReference>
<dbReference type="Pfam" id="PF00175">
    <property type="entry name" value="NAD_binding_1"/>
    <property type="match status" value="1"/>
</dbReference>
<feature type="domain" description="FAD-binding FR-type" evidence="9">
    <location>
        <begin position="4"/>
        <end position="106"/>
    </location>
</feature>
<dbReference type="EMBL" id="JAVRFJ010000020">
    <property type="protein sequence ID" value="MDT0570264.1"/>
    <property type="molecule type" value="Genomic_DNA"/>
</dbReference>